<dbReference type="AlphaFoldDB" id="A0A132B8E4"/>
<dbReference type="Proteomes" id="UP000070700">
    <property type="component" value="Unassembled WGS sequence"/>
</dbReference>
<dbReference type="PROSITE" id="PS50181">
    <property type="entry name" value="FBOX"/>
    <property type="match status" value="1"/>
</dbReference>
<feature type="domain" description="F-box" evidence="1">
    <location>
        <begin position="1"/>
        <end position="46"/>
    </location>
</feature>
<keyword evidence="3" id="KW-1185">Reference proteome</keyword>
<sequence length="461" mass="53582">MISLPLDIQVLILPFLTSTSLISLSQTNHHFRHLIDPQRKQFLDRLLELECLPEYGGEITINEHAKIIVPSEPVSYACTHCLKIIPHTRFDNHALLRLRFRKPPPESRVRQRLCDWTSGDAKARGLKRQADLRNDTLENWINQNFASDITVSRLQELYKIGTHRNRRLCNECKFTTGFWARNAGVRSQSWRGKSRSSNIGTANVPVVKGRQRRCHDSTERYFPGLFPVAADAEYPWRWKIYREENCDWWTLWSIRCPGCGTWQERAAFRKGSGYGVKATPADPDEFRQAGWDGPHFEDWRCNSCFVTSVGKEELGRQLFAFWKKLADFEITMFNQLLPVGWYAVDGIERATEGKHSWEQIVKQDSVSSQLLRRIPDGKEIAKMDVEQRRHYYGVLKRWLDGLDGPTAVLSEVMDRHWFRPWSKEYLILEKRIEDLGACTKILEADTDRLVRFALDGSASRV</sequence>
<dbReference type="SUPFAM" id="SSF81383">
    <property type="entry name" value="F-box domain"/>
    <property type="match status" value="1"/>
</dbReference>
<dbReference type="InterPro" id="IPR001810">
    <property type="entry name" value="F-box_dom"/>
</dbReference>
<organism evidence="2 3">
    <name type="scientific">Mollisia scopiformis</name>
    <name type="common">Conifer needle endophyte fungus</name>
    <name type="synonym">Phialocephala scopiformis</name>
    <dbReference type="NCBI Taxonomy" id="149040"/>
    <lineage>
        <taxon>Eukaryota</taxon>
        <taxon>Fungi</taxon>
        <taxon>Dikarya</taxon>
        <taxon>Ascomycota</taxon>
        <taxon>Pezizomycotina</taxon>
        <taxon>Leotiomycetes</taxon>
        <taxon>Helotiales</taxon>
        <taxon>Mollisiaceae</taxon>
        <taxon>Mollisia</taxon>
    </lineage>
</organism>
<gene>
    <name evidence="2" type="ORF">LY89DRAFT_724718</name>
</gene>
<dbReference type="GeneID" id="28828650"/>
<evidence type="ECO:0000259" key="1">
    <source>
        <dbReference type="PROSITE" id="PS50181"/>
    </source>
</evidence>
<dbReference type="OrthoDB" id="3481585at2759"/>
<name>A0A132B8E4_MOLSC</name>
<dbReference type="InterPro" id="IPR036047">
    <property type="entry name" value="F-box-like_dom_sf"/>
</dbReference>
<reference evidence="2 3" key="1">
    <citation type="submission" date="2015-10" db="EMBL/GenBank/DDBJ databases">
        <title>Full genome of DAOMC 229536 Phialocephala scopiformis, a fungal endophyte of spruce producing the potent anti-insectan compound rugulosin.</title>
        <authorList>
            <consortium name="DOE Joint Genome Institute"/>
            <person name="Walker A.K."/>
            <person name="Frasz S.L."/>
            <person name="Seifert K.A."/>
            <person name="Miller J.D."/>
            <person name="Mondo S.J."/>
            <person name="Labutti K."/>
            <person name="Lipzen A."/>
            <person name="Dockter R."/>
            <person name="Kennedy M."/>
            <person name="Grigoriev I.V."/>
            <person name="Spatafora J.W."/>
        </authorList>
    </citation>
    <scope>NUCLEOTIDE SEQUENCE [LARGE SCALE GENOMIC DNA]</scope>
    <source>
        <strain evidence="2 3">CBS 120377</strain>
    </source>
</reference>
<dbReference type="InParanoid" id="A0A132B8E4"/>
<dbReference type="EMBL" id="KQ947434">
    <property type="protein sequence ID" value="KUJ08672.1"/>
    <property type="molecule type" value="Genomic_DNA"/>
</dbReference>
<proteinExistence type="predicted"/>
<dbReference type="RefSeq" id="XP_018063027.1">
    <property type="nucleotide sequence ID" value="XM_018218924.1"/>
</dbReference>
<dbReference type="KEGG" id="psco:LY89DRAFT_724718"/>
<protein>
    <recommendedName>
        <fullName evidence="1">F-box domain-containing protein</fullName>
    </recommendedName>
</protein>
<evidence type="ECO:0000313" key="2">
    <source>
        <dbReference type="EMBL" id="KUJ08672.1"/>
    </source>
</evidence>
<accession>A0A132B8E4</accession>
<evidence type="ECO:0000313" key="3">
    <source>
        <dbReference type="Proteomes" id="UP000070700"/>
    </source>
</evidence>
<dbReference type="CDD" id="cd09917">
    <property type="entry name" value="F-box_SF"/>
    <property type="match status" value="1"/>
</dbReference>